<evidence type="ECO:0000313" key="3">
    <source>
        <dbReference type="Proteomes" id="UP000231658"/>
    </source>
</evidence>
<dbReference type="RefSeq" id="WP_240492847.1">
    <property type="nucleotide sequence ID" value="NZ_FLYE01000001.1"/>
</dbReference>
<keyword evidence="3" id="KW-1185">Reference proteome</keyword>
<dbReference type="Pfam" id="PF11376">
    <property type="entry name" value="DUF3179"/>
    <property type="match status" value="1"/>
</dbReference>
<sequence>MFSLKKILWLLFFFLNVAPVSADPNFWKYEWPKTDFSKSSVEFIEILSGGPPKDGIPAIDHPQFIEMNKLSGLNEREGVITVEWAGEVRVYPLRILMWHEIVNDTIGGVPVSVTYCPLCNSAIVFERKLLDGRVLDFGTTGKLRNSDLVMYDRQTETWWQQFTGQAIVGELLGTALSIIPSRLESWAAFKERHQSALVLIPSDPKARQYGRNPYVGYAKSARPFLYGGEMPKGIAPMAPVLVVGNKAWAIEYVKAQKTIQADGLTITWKSGQASALEGKTVFQGSDLGNVTVQKNGHDVAYHLSFAFAYHAFYPNGEIIK</sequence>
<evidence type="ECO:0000256" key="1">
    <source>
        <dbReference type="SAM" id="SignalP"/>
    </source>
</evidence>
<accession>A0A1C3RDA2</accession>
<feature type="signal peptide" evidence="1">
    <location>
        <begin position="1"/>
        <end position="22"/>
    </location>
</feature>
<gene>
    <name evidence="2" type="ORF">MTBPR1_10469</name>
</gene>
<dbReference type="InterPro" id="IPR021516">
    <property type="entry name" value="DUF3179"/>
</dbReference>
<protein>
    <recommendedName>
        <fullName evidence="4">DUF3179 domain-containing protein</fullName>
    </recommendedName>
</protein>
<keyword evidence="1" id="KW-0732">Signal</keyword>
<feature type="chain" id="PRO_5008680639" description="DUF3179 domain-containing protein" evidence="1">
    <location>
        <begin position="23"/>
        <end position="320"/>
    </location>
</feature>
<dbReference type="AlphaFoldDB" id="A0A1C3RDA2"/>
<dbReference type="Proteomes" id="UP000231658">
    <property type="component" value="Unassembled WGS sequence"/>
</dbReference>
<proteinExistence type="predicted"/>
<evidence type="ECO:0000313" key="2">
    <source>
        <dbReference type="EMBL" id="SCA55222.1"/>
    </source>
</evidence>
<organism evidence="2 3">
    <name type="scientific">Candidatus Terasakiella magnetica</name>
    <dbReference type="NCBI Taxonomy" id="1867952"/>
    <lineage>
        <taxon>Bacteria</taxon>
        <taxon>Pseudomonadati</taxon>
        <taxon>Pseudomonadota</taxon>
        <taxon>Alphaproteobacteria</taxon>
        <taxon>Rhodospirillales</taxon>
        <taxon>Terasakiellaceae</taxon>
        <taxon>Terasakiella</taxon>
    </lineage>
</organism>
<evidence type="ECO:0008006" key="4">
    <source>
        <dbReference type="Google" id="ProtNLM"/>
    </source>
</evidence>
<name>A0A1C3RDA2_9PROT</name>
<reference evidence="2 3" key="1">
    <citation type="submission" date="2016-07" db="EMBL/GenBank/DDBJ databases">
        <authorList>
            <person name="Lefevre C.T."/>
        </authorList>
    </citation>
    <scope>NUCLEOTIDE SEQUENCE [LARGE SCALE GENOMIC DNA]</scope>
    <source>
        <strain evidence="2">PR1</strain>
    </source>
</reference>
<dbReference type="STRING" id="1867952.MTBPR1_10469"/>
<dbReference type="EMBL" id="FLYE01000001">
    <property type="protein sequence ID" value="SCA55222.1"/>
    <property type="molecule type" value="Genomic_DNA"/>
</dbReference>